<dbReference type="OrthoDB" id="9806380at2"/>
<comment type="caution">
    <text evidence="2">The sequence shown here is derived from an EMBL/GenBank/DDBJ whole genome shotgun (WGS) entry which is preliminary data.</text>
</comment>
<dbReference type="Proteomes" id="UP000078396">
    <property type="component" value="Unassembled WGS sequence"/>
</dbReference>
<gene>
    <name evidence="2" type="ORF">A4X20_03290</name>
</gene>
<sequence length="106" mass="12219">MSGYVLFDNLKVTDPDGLDQYRKQILPLVKKHGGRYLAVGGQHDTVEGDYAFTYPILLEFPDLDAARTWYESEEYSPLRELRKRSTVAWAILFEGDKDDPLFTEKS</sequence>
<dbReference type="Pfam" id="PF07045">
    <property type="entry name" value="DUF1330"/>
    <property type="match status" value="1"/>
</dbReference>
<dbReference type="InterPro" id="IPR010753">
    <property type="entry name" value="DUF1330"/>
</dbReference>
<evidence type="ECO:0000313" key="2">
    <source>
        <dbReference type="EMBL" id="OAN41873.1"/>
    </source>
</evidence>
<dbReference type="EMBL" id="LWCS01000002">
    <property type="protein sequence ID" value="OAN41873.1"/>
    <property type="molecule type" value="Genomic_DNA"/>
</dbReference>
<organism evidence="2 3">
    <name type="scientific">Mycolicibacterium iranicum</name>
    <name type="common">Mycobacterium iranicum</name>
    <dbReference type="NCBI Taxonomy" id="912594"/>
    <lineage>
        <taxon>Bacteria</taxon>
        <taxon>Bacillati</taxon>
        <taxon>Actinomycetota</taxon>
        <taxon>Actinomycetes</taxon>
        <taxon>Mycobacteriales</taxon>
        <taxon>Mycobacteriaceae</taxon>
        <taxon>Mycolicibacterium</taxon>
    </lineage>
</organism>
<dbReference type="RefSeq" id="WP_064280076.1">
    <property type="nucleotide sequence ID" value="NZ_LWCS01000002.1"/>
</dbReference>
<reference evidence="2 3" key="1">
    <citation type="submission" date="2016-04" db="EMBL/GenBank/DDBJ databases">
        <title>Draft Genome Sequences of Staphylococcus capitis Strain H36, S. capitis Strain H65, S. cohnii Strain H62, S. hominis Strain H69, Mycobacterium iranicum Strain H39, Plantibacter sp. Strain H53, Pseudomonas oryzihabitans Strain H72, and Microbacterium sp. Strain H83, isolated from residential settings.</title>
        <authorList>
            <person name="Lymperopoulou D."/>
            <person name="Adams R.I."/>
            <person name="Lindow S."/>
            <person name="Coil D.A."/>
            <person name="Jospin G."/>
            <person name="Eisen J.A."/>
        </authorList>
    </citation>
    <scope>NUCLEOTIDE SEQUENCE [LARGE SCALE GENOMIC DNA]</scope>
    <source>
        <strain evidence="2 3">H39</strain>
    </source>
</reference>
<accession>A0A178M441</accession>
<dbReference type="AlphaFoldDB" id="A0A178M441"/>
<dbReference type="PANTHER" id="PTHR41521">
    <property type="match status" value="1"/>
</dbReference>
<protein>
    <recommendedName>
        <fullName evidence="1">DUF1330 domain-containing protein</fullName>
    </recommendedName>
</protein>
<dbReference type="Gene3D" id="3.30.70.100">
    <property type="match status" value="1"/>
</dbReference>
<dbReference type="SUPFAM" id="SSF54909">
    <property type="entry name" value="Dimeric alpha+beta barrel"/>
    <property type="match status" value="1"/>
</dbReference>
<name>A0A178M441_MYCIR</name>
<evidence type="ECO:0000259" key="1">
    <source>
        <dbReference type="Pfam" id="PF07045"/>
    </source>
</evidence>
<feature type="domain" description="DUF1330" evidence="1">
    <location>
        <begin position="2"/>
        <end position="95"/>
    </location>
</feature>
<dbReference type="InterPro" id="IPR011008">
    <property type="entry name" value="Dimeric_a/b-barrel"/>
</dbReference>
<dbReference type="PANTHER" id="PTHR41521:SF4">
    <property type="entry name" value="BLR0684 PROTEIN"/>
    <property type="match status" value="1"/>
</dbReference>
<proteinExistence type="predicted"/>
<evidence type="ECO:0000313" key="3">
    <source>
        <dbReference type="Proteomes" id="UP000078396"/>
    </source>
</evidence>